<evidence type="ECO:0000256" key="4">
    <source>
        <dbReference type="PROSITE-ProRule" id="PRU01161"/>
    </source>
</evidence>
<feature type="short sequence motif" description="DGA/G" evidence="4">
    <location>
        <begin position="212"/>
        <end position="214"/>
    </location>
</feature>
<reference evidence="7" key="1">
    <citation type="journal article" date="2019" name="Int. J. Syst. Evol. Microbiol.">
        <title>The Global Catalogue of Microorganisms (GCM) 10K type strain sequencing project: providing services to taxonomists for standard genome sequencing and annotation.</title>
        <authorList>
            <consortium name="The Broad Institute Genomics Platform"/>
            <consortium name="The Broad Institute Genome Sequencing Center for Infectious Disease"/>
            <person name="Wu L."/>
            <person name="Ma J."/>
        </authorList>
    </citation>
    <scope>NUCLEOTIDE SEQUENCE [LARGE SCALE GENOMIC DNA]</scope>
    <source>
        <strain evidence="7">KCTC 42964</strain>
    </source>
</reference>
<accession>A0ABV7L716</accession>
<dbReference type="EMBL" id="JBHRTR010000044">
    <property type="protein sequence ID" value="MFC3230363.1"/>
    <property type="molecule type" value="Genomic_DNA"/>
</dbReference>
<keyword evidence="3 4" id="KW-0443">Lipid metabolism</keyword>
<dbReference type="RefSeq" id="WP_379905469.1">
    <property type="nucleotide sequence ID" value="NZ_JBHRTR010000044.1"/>
</dbReference>
<gene>
    <name evidence="6" type="ORF">ACFOGJ_24150</name>
</gene>
<proteinExistence type="predicted"/>
<feature type="active site" description="Nucleophile" evidence="4">
    <location>
        <position position="74"/>
    </location>
</feature>
<dbReference type="SUPFAM" id="SSF52151">
    <property type="entry name" value="FabD/lysophospholipase-like"/>
    <property type="match status" value="1"/>
</dbReference>
<dbReference type="NCBIfam" id="NF041079">
    <property type="entry name" value="CBASS_lipase"/>
    <property type="match status" value="1"/>
</dbReference>
<organism evidence="6 7">
    <name type="scientific">Marinibaculum pumilum</name>
    <dbReference type="NCBI Taxonomy" id="1766165"/>
    <lineage>
        <taxon>Bacteria</taxon>
        <taxon>Pseudomonadati</taxon>
        <taxon>Pseudomonadota</taxon>
        <taxon>Alphaproteobacteria</taxon>
        <taxon>Rhodospirillales</taxon>
        <taxon>Rhodospirillaceae</taxon>
        <taxon>Marinibaculum</taxon>
    </lineage>
</organism>
<evidence type="ECO:0000313" key="7">
    <source>
        <dbReference type="Proteomes" id="UP001595528"/>
    </source>
</evidence>
<evidence type="ECO:0000313" key="6">
    <source>
        <dbReference type="EMBL" id="MFC3230363.1"/>
    </source>
</evidence>
<evidence type="ECO:0000256" key="1">
    <source>
        <dbReference type="ARBA" id="ARBA00022801"/>
    </source>
</evidence>
<feature type="short sequence motif" description="GXSXG" evidence="4">
    <location>
        <begin position="72"/>
        <end position="76"/>
    </location>
</feature>
<keyword evidence="2 4" id="KW-0442">Lipid degradation</keyword>
<protein>
    <submittedName>
        <fullName evidence="6">CBASS cGAMP-activated phospholipase</fullName>
    </submittedName>
</protein>
<dbReference type="InterPro" id="IPR002641">
    <property type="entry name" value="PNPLA_dom"/>
</dbReference>
<evidence type="ECO:0000256" key="3">
    <source>
        <dbReference type="ARBA" id="ARBA00023098"/>
    </source>
</evidence>
<comment type="caution">
    <text evidence="6">The sequence shown here is derived from an EMBL/GenBank/DDBJ whole genome shotgun (WGS) entry which is preliminary data.</text>
</comment>
<keyword evidence="1 4" id="KW-0378">Hydrolase</keyword>
<feature type="active site" description="Proton acceptor" evidence="4">
    <location>
        <position position="212"/>
    </location>
</feature>
<dbReference type="Gene3D" id="3.40.1090.10">
    <property type="entry name" value="Cytosolic phospholipase A2 catalytic domain"/>
    <property type="match status" value="1"/>
</dbReference>
<name>A0ABV7L716_9PROT</name>
<dbReference type="PROSITE" id="PS51635">
    <property type="entry name" value="PNPLA"/>
    <property type="match status" value="1"/>
</dbReference>
<sequence>MPDASRHPPKRSSGALRQRRVPLPWPKDRDFRILSIDGGGIRGIFPAVFLAGLEERYLNGRSVAGCFDLVAGTSTGGVLAIGLGAGLTAADLSELYISRGGEIFPPPRSGLIGRLQIWARTICSYAGYRYDRHTLMQLLHERLGDRKFGESMNRLCVPSFDGRHGEVYIFKTPHHPDFRSDAREPMTKVAAATAAAPTYFRPLEEGGYIFVDGGVWASNPVMIALVDALSCFDIPRERIRILSLGCGDDPYTVDREKIVLGGMFAWRDIIFAAMRLQSLNALGQAGLLVGPENVLRVDAPANHKEIKMDDWRRAKEELPEAAREALQVWGGRVADTFLSDPATAYKQFADDTLSEREK</sequence>
<feature type="short sequence motif" description="GXGXXG" evidence="4">
    <location>
        <begin position="38"/>
        <end position="43"/>
    </location>
</feature>
<dbReference type="PANTHER" id="PTHR24185">
    <property type="entry name" value="CALCIUM-INDEPENDENT PHOSPHOLIPASE A2-GAMMA"/>
    <property type="match status" value="1"/>
</dbReference>
<keyword evidence="7" id="KW-1185">Reference proteome</keyword>
<dbReference type="InterPro" id="IPR016035">
    <property type="entry name" value="Acyl_Trfase/lysoPLipase"/>
</dbReference>
<feature type="domain" description="PNPLA" evidence="5">
    <location>
        <begin position="34"/>
        <end position="225"/>
    </location>
</feature>
<evidence type="ECO:0000259" key="5">
    <source>
        <dbReference type="PROSITE" id="PS51635"/>
    </source>
</evidence>
<dbReference type="CDD" id="cd07199">
    <property type="entry name" value="Pat17_PNPLA8_PNPLA9_like"/>
    <property type="match status" value="1"/>
</dbReference>
<dbReference type="PANTHER" id="PTHR24185:SF1">
    <property type="entry name" value="CALCIUM-INDEPENDENT PHOSPHOLIPASE A2-GAMMA"/>
    <property type="match status" value="1"/>
</dbReference>
<dbReference type="Proteomes" id="UP001595528">
    <property type="component" value="Unassembled WGS sequence"/>
</dbReference>
<dbReference type="Pfam" id="PF01734">
    <property type="entry name" value="Patatin"/>
    <property type="match status" value="1"/>
</dbReference>
<evidence type="ECO:0000256" key="2">
    <source>
        <dbReference type="ARBA" id="ARBA00022963"/>
    </source>
</evidence>